<proteinExistence type="predicted"/>
<accession>A0A8S1KF97</accession>
<protein>
    <submittedName>
        <fullName evidence="1">Uncharacterized protein</fullName>
    </submittedName>
</protein>
<dbReference type="AlphaFoldDB" id="A0A8S1KF97"/>
<comment type="caution">
    <text evidence="1">The sequence shown here is derived from an EMBL/GenBank/DDBJ whole genome shotgun (WGS) entry which is preliminary data.</text>
</comment>
<evidence type="ECO:0000313" key="2">
    <source>
        <dbReference type="Proteomes" id="UP000688137"/>
    </source>
</evidence>
<evidence type="ECO:0000313" key="1">
    <source>
        <dbReference type="EMBL" id="CAD8052893.1"/>
    </source>
</evidence>
<gene>
    <name evidence="1" type="ORF">PPRIM_AZ9-3.1.T0200054</name>
</gene>
<sequence length="392" mass="47636">MKSLKIKTHQYFKKSEIDKNQLIATLPYCVKIVSSGEDEMNDIIKLEFDRVNCIPLNEIITYIDLLLFRFTHGQIFSLIHKLLDLIEKLKYQNINQYHIWLIFNQQHDQRLELSKRSFLDYQLFYSFPLQKQDEQDKSQIIQLITKLLQLCNDIPSCYYFIESNKPYKIYEKELKQEFQQFQQKFNDYYKNPKNIDQQNQIDLNIDTKDDFVQNQNDYQKLEMFVSEYIKQNYNLSPLDTILNQLLKYYQFKQGLISLGMHADKHKKNKKYELKHLNCIFKLKLEQQLNQLISQMFQSLNEQQEILRDSIKYEDYPLSQEELQNLYESAAITYFKHQGYFNSFDQFIEITQQIIDKQFNFEDKFQYILKPFIQEHYSQIVEIKILELINELI</sequence>
<name>A0A8S1KF97_PARPR</name>
<dbReference type="Proteomes" id="UP000688137">
    <property type="component" value="Unassembled WGS sequence"/>
</dbReference>
<organism evidence="1 2">
    <name type="scientific">Paramecium primaurelia</name>
    <dbReference type="NCBI Taxonomy" id="5886"/>
    <lineage>
        <taxon>Eukaryota</taxon>
        <taxon>Sar</taxon>
        <taxon>Alveolata</taxon>
        <taxon>Ciliophora</taxon>
        <taxon>Intramacronucleata</taxon>
        <taxon>Oligohymenophorea</taxon>
        <taxon>Peniculida</taxon>
        <taxon>Parameciidae</taxon>
        <taxon>Paramecium</taxon>
    </lineage>
</organism>
<dbReference type="EMBL" id="CAJJDM010000017">
    <property type="protein sequence ID" value="CAD8052893.1"/>
    <property type="molecule type" value="Genomic_DNA"/>
</dbReference>
<reference evidence="1" key="1">
    <citation type="submission" date="2021-01" db="EMBL/GenBank/DDBJ databases">
        <authorList>
            <consortium name="Genoscope - CEA"/>
            <person name="William W."/>
        </authorList>
    </citation>
    <scope>NUCLEOTIDE SEQUENCE</scope>
</reference>
<dbReference type="OMA" id="HYSQIVE"/>
<keyword evidence="2" id="KW-1185">Reference proteome</keyword>